<feature type="domain" description="Stress-response A/B barrel" evidence="2">
    <location>
        <begin position="49"/>
        <end position="151"/>
    </location>
</feature>
<reference evidence="3" key="1">
    <citation type="journal article" date="2020" name="Stud. Mycol.">
        <title>101 Dothideomycetes genomes: a test case for predicting lifestyles and emergence of pathogens.</title>
        <authorList>
            <person name="Haridas S."/>
            <person name="Albert R."/>
            <person name="Binder M."/>
            <person name="Bloem J."/>
            <person name="Labutti K."/>
            <person name="Salamov A."/>
            <person name="Andreopoulos B."/>
            <person name="Baker S."/>
            <person name="Barry K."/>
            <person name="Bills G."/>
            <person name="Bluhm B."/>
            <person name="Cannon C."/>
            <person name="Castanera R."/>
            <person name="Culley D."/>
            <person name="Daum C."/>
            <person name="Ezra D."/>
            <person name="Gonzalez J."/>
            <person name="Henrissat B."/>
            <person name="Kuo A."/>
            <person name="Liang C."/>
            <person name="Lipzen A."/>
            <person name="Lutzoni F."/>
            <person name="Magnuson J."/>
            <person name="Mondo S."/>
            <person name="Nolan M."/>
            <person name="Ohm R."/>
            <person name="Pangilinan J."/>
            <person name="Park H.-J."/>
            <person name="Ramirez L."/>
            <person name="Alfaro M."/>
            <person name="Sun H."/>
            <person name="Tritt A."/>
            <person name="Yoshinaga Y."/>
            <person name="Zwiers L.-H."/>
            <person name="Turgeon B."/>
            <person name="Goodwin S."/>
            <person name="Spatafora J."/>
            <person name="Crous P."/>
            <person name="Grigoriev I."/>
        </authorList>
    </citation>
    <scope>NUCLEOTIDE SEQUENCE</scope>
    <source>
        <strain evidence="3">CBS 123094</strain>
    </source>
</reference>
<dbReference type="AlphaFoldDB" id="A0A6A5WNZ1"/>
<dbReference type="PROSITE" id="PS51502">
    <property type="entry name" value="S_R_A_B_BARREL"/>
    <property type="match status" value="1"/>
</dbReference>
<dbReference type="InterPro" id="IPR044662">
    <property type="entry name" value="HS1/DABB1-like"/>
</dbReference>
<dbReference type="SMART" id="SM00886">
    <property type="entry name" value="Dabb"/>
    <property type="match status" value="1"/>
</dbReference>
<accession>A0A6A5WNZ1</accession>
<organism evidence="3 4">
    <name type="scientific">Amniculicola lignicola CBS 123094</name>
    <dbReference type="NCBI Taxonomy" id="1392246"/>
    <lineage>
        <taxon>Eukaryota</taxon>
        <taxon>Fungi</taxon>
        <taxon>Dikarya</taxon>
        <taxon>Ascomycota</taxon>
        <taxon>Pezizomycotina</taxon>
        <taxon>Dothideomycetes</taxon>
        <taxon>Pleosporomycetidae</taxon>
        <taxon>Pleosporales</taxon>
        <taxon>Amniculicolaceae</taxon>
        <taxon>Amniculicola</taxon>
    </lineage>
</organism>
<evidence type="ECO:0000259" key="2">
    <source>
        <dbReference type="PROSITE" id="PS51502"/>
    </source>
</evidence>
<comment type="subunit">
    <text evidence="1">Homodimer.</text>
</comment>
<dbReference type="Pfam" id="PF07876">
    <property type="entry name" value="Dabb"/>
    <property type="match status" value="1"/>
</dbReference>
<evidence type="ECO:0000313" key="3">
    <source>
        <dbReference type="EMBL" id="KAF2002738.1"/>
    </source>
</evidence>
<evidence type="ECO:0000313" key="4">
    <source>
        <dbReference type="Proteomes" id="UP000799779"/>
    </source>
</evidence>
<name>A0A6A5WNZ1_9PLEO</name>
<dbReference type="OrthoDB" id="1601230at2759"/>
<dbReference type="SUPFAM" id="SSF54909">
    <property type="entry name" value="Dimeric alpha+beta barrel"/>
    <property type="match status" value="1"/>
</dbReference>
<dbReference type="PANTHER" id="PTHR33178">
    <property type="match status" value="1"/>
</dbReference>
<proteinExistence type="predicted"/>
<protein>
    <recommendedName>
        <fullName evidence="2">Stress-response A/B barrel domain-containing protein</fullName>
    </recommendedName>
</protein>
<evidence type="ECO:0000256" key="1">
    <source>
        <dbReference type="ARBA" id="ARBA00011738"/>
    </source>
</evidence>
<dbReference type="Proteomes" id="UP000799779">
    <property type="component" value="Unassembled WGS sequence"/>
</dbReference>
<keyword evidence="4" id="KW-1185">Reference proteome</keyword>
<dbReference type="Gene3D" id="3.30.70.100">
    <property type="match status" value="1"/>
</dbReference>
<dbReference type="InterPro" id="IPR013097">
    <property type="entry name" value="Dabb"/>
</dbReference>
<dbReference type="InterPro" id="IPR011008">
    <property type="entry name" value="Dimeric_a/b-barrel"/>
</dbReference>
<gene>
    <name evidence="3" type="ORF">P154DRAFT_520856</name>
</gene>
<dbReference type="PANTHER" id="PTHR33178:SF10">
    <property type="entry name" value="STRESS-RESPONSE A_B BARREL DOMAIN-CONTAINING PROTEIN"/>
    <property type="match status" value="1"/>
</dbReference>
<sequence>MIVPRRTAGSLLILLSVLGFASFCYSRYNPVTVLIIALLGSPTARLPITTHLVLFQFKQSASPMAVKEITSKMISLKKNCIHPSTNRQYILSITGGKDNSIESLQGGITHAFILHFHSNEDRDYYVDHDPVQQAFKDEAAAVIEKVQVVDFQEGVFYKAIKEEGVPP</sequence>
<dbReference type="EMBL" id="ML977576">
    <property type="protein sequence ID" value="KAF2002738.1"/>
    <property type="molecule type" value="Genomic_DNA"/>
</dbReference>